<evidence type="ECO:0000256" key="4">
    <source>
        <dbReference type="ARBA" id="ARBA00022741"/>
    </source>
</evidence>
<dbReference type="PANTHER" id="PTHR13622">
    <property type="entry name" value="THIAMIN PYROPHOSPHOKINASE"/>
    <property type="match status" value="1"/>
</dbReference>
<dbReference type="InterPro" id="IPR016966">
    <property type="entry name" value="Thiamin_pyrophosphokinase_euk"/>
</dbReference>
<dbReference type="InterPro" id="IPR006282">
    <property type="entry name" value="Thi_PPkinase"/>
</dbReference>
<feature type="domain" description="Thiamin pyrophosphokinase thiamin-binding" evidence="8">
    <location>
        <begin position="183"/>
        <end position="249"/>
    </location>
</feature>
<evidence type="ECO:0000256" key="6">
    <source>
        <dbReference type="ARBA" id="ARBA00022840"/>
    </source>
</evidence>
<dbReference type="HOGENOM" id="CLU_044237_0_0_1"/>
<dbReference type="SUPFAM" id="SSF63862">
    <property type="entry name" value="Thiamin pyrophosphokinase, substrate-binding domain"/>
    <property type="match status" value="1"/>
</dbReference>
<comment type="similarity">
    <text evidence="2 7">Belongs to the thiamine pyrophosphokinase family.</text>
</comment>
<proteinExistence type="inferred from homology"/>
<keyword evidence="10" id="KW-1185">Reference proteome</keyword>
<dbReference type="eggNOG" id="KOG3153">
    <property type="taxonomic scope" value="Eukaryota"/>
</dbReference>
<dbReference type="EMBL" id="CAFZ01000068">
    <property type="protein sequence ID" value="CCA69955.1"/>
    <property type="molecule type" value="Genomic_DNA"/>
</dbReference>
<protein>
    <recommendedName>
        <fullName evidence="7">Thiamine pyrophosphokinase</fullName>
        <ecNumber evidence="7">2.7.6.2</ecNumber>
    </recommendedName>
</protein>
<dbReference type="CDD" id="cd07995">
    <property type="entry name" value="TPK"/>
    <property type="match status" value="1"/>
</dbReference>
<dbReference type="FunFam" id="2.60.120.320:FF:000001">
    <property type="entry name" value="Thiamine pyrophosphokinase"/>
    <property type="match status" value="1"/>
</dbReference>
<dbReference type="PANTHER" id="PTHR13622:SF8">
    <property type="entry name" value="THIAMIN PYROPHOSPHOKINASE 1"/>
    <property type="match status" value="1"/>
</dbReference>
<evidence type="ECO:0000313" key="10">
    <source>
        <dbReference type="Proteomes" id="UP000007148"/>
    </source>
</evidence>
<keyword evidence="5 7" id="KW-0418">Kinase</keyword>
<dbReference type="GO" id="GO:0005524">
    <property type="term" value="F:ATP binding"/>
    <property type="evidence" value="ECO:0007669"/>
    <property type="project" value="UniProtKB-UniRule"/>
</dbReference>
<dbReference type="Proteomes" id="UP000007148">
    <property type="component" value="Unassembled WGS sequence"/>
</dbReference>
<keyword evidence="4 7" id="KW-0547">Nucleotide-binding</keyword>
<dbReference type="PIRSF" id="PIRSF031057">
    <property type="entry name" value="Thiamin_pyrophosphokinase"/>
    <property type="match status" value="1"/>
</dbReference>
<organism evidence="9 10">
    <name type="scientific">Serendipita indica (strain DSM 11827)</name>
    <name type="common">Root endophyte fungus</name>
    <name type="synonym">Piriformospora indica</name>
    <dbReference type="NCBI Taxonomy" id="1109443"/>
    <lineage>
        <taxon>Eukaryota</taxon>
        <taxon>Fungi</taxon>
        <taxon>Dikarya</taxon>
        <taxon>Basidiomycota</taxon>
        <taxon>Agaricomycotina</taxon>
        <taxon>Agaricomycetes</taxon>
        <taxon>Sebacinales</taxon>
        <taxon>Serendipitaceae</taxon>
        <taxon>Serendipita</taxon>
    </lineage>
</organism>
<keyword evidence="6 7" id="KW-0067">ATP-binding</keyword>
<keyword evidence="3 7" id="KW-0808">Transferase</keyword>
<dbReference type="UniPathway" id="UPA00060">
    <property type="reaction ID" value="UER00597"/>
</dbReference>
<dbReference type="GO" id="GO:0016301">
    <property type="term" value="F:kinase activity"/>
    <property type="evidence" value="ECO:0007669"/>
    <property type="project" value="UniProtKB-UniRule"/>
</dbReference>
<dbReference type="STRING" id="1109443.G4TF62"/>
<dbReference type="OMA" id="HHLYMMT"/>
<dbReference type="InParanoid" id="G4TF62"/>
<dbReference type="InterPro" id="IPR007371">
    <property type="entry name" value="TPK_catalytic"/>
</dbReference>
<dbReference type="Gene3D" id="2.60.120.320">
    <property type="entry name" value="Thiamin pyrophosphokinase, thiamin-binding domain"/>
    <property type="match status" value="1"/>
</dbReference>
<dbReference type="OrthoDB" id="25149at2759"/>
<sequence length="260" mass="29734">MSDTDRQKRSWSLPFLEEAFLRQRNATSSLPGRWALIVLNQPFHRELFDLVWSACQWRVFADGGSNRVFDLVGSDWRIYKPNLITGDLDSIRPEVQEQYASLGVTVIPDADQYATDLMKCVNAIRTLEQEEPGDEYSIIILGGLSGRLDQTIHTMSYLHKLRKQRRHVFVITDDNVAWVLDEGEHDIHLDRTHLGPTCGLLPVGVVSSNLSMKGLEWNWTEHHSSFDGDVSTSNWLASDDIWIKTTAPIWWSVELRLGTK</sequence>
<dbReference type="GO" id="GO:0030975">
    <property type="term" value="F:thiamine binding"/>
    <property type="evidence" value="ECO:0007669"/>
    <property type="project" value="UniProtKB-UniRule"/>
</dbReference>
<dbReference type="Gene3D" id="3.40.50.10240">
    <property type="entry name" value="Thiamin pyrophosphokinase, catalytic domain"/>
    <property type="match status" value="1"/>
</dbReference>
<dbReference type="NCBIfam" id="TIGR01378">
    <property type="entry name" value="thi_PPkinase"/>
    <property type="match status" value="1"/>
</dbReference>
<dbReference type="InterPro" id="IPR036759">
    <property type="entry name" value="TPK_catalytic_sf"/>
</dbReference>
<comment type="pathway">
    <text evidence="1 7">Cofactor biosynthesis; thiamine diphosphate biosynthesis; thiamine diphosphate from thiamine: step 1/1.</text>
</comment>
<evidence type="ECO:0000259" key="8">
    <source>
        <dbReference type="SMART" id="SM00983"/>
    </source>
</evidence>
<dbReference type="AlphaFoldDB" id="G4TF62"/>
<dbReference type="Pfam" id="PF04265">
    <property type="entry name" value="TPK_B1_binding"/>
    <property type="match status" value="1"/>
</dbReference>
<dbReference type="GO" id="GO:0009229">
    <property type="term" value="P:thiamine diphosphate biosynthetic process"/>
    <property type="evidence" value="ECO:0007669"/>
    <property type="project" value="UniProtKB-UniRule"/>
</dbReference>
<gene>
    <name evidence="9" type="ORF">PIIN_03895</name>
</gene>
<dbReference type="InterPro" id="IPR036371">
    <property type="entry name" value="TPK_B1-bd_sf"/>
</dbReference>
<dbReference type="InterPro" id="IPR007373">
    <property type="entry name" value="Thiamin_PyroPKinase_B1-bd"/>
</dbReference>
<evidence type="ECO:0000256" key="2">
    <source>
        <dbReference type="ARBA" id="ARBA00006785"/>
    </source>
</evidence>
<evidence type="ECO:0000256" key="7">
    <source>
        <dbReference type="PIRNR" id="PIRNR031057"/>
    </source>
</evidence>
<dbReference type="EC" id="2.7.6.2" evidence="7"/>
<accession>G4TF62</accession>
<dbReference type="SMART" id="SM00983">
    <property type="entry name" value="TPK_B1_binding"/>
    <property type="match status" value="1"/>
</dbReference>
<dbReference type="GO" id="GO:0004788">
    <property type="term" value="F:thiamine diphosphokinase activity"/>
    <property type="evidence" value="ECO:0007669"/>
    <property type="project" value="UniProtKB-UniRule"/>
</dbReference>
<dbReference type="SUPFAM" id="SSF63999">
    <property type="entry name" value="Thiamin pyrophosphokinase, catalytic domain"/>
    <property type="match status" value="1"/>
</dbReference>
<reference evidence="9 10" key="1">
    <citation type="journal article" date="2011" name="PLoS Pathog.">
        <title>Endophytic Life Strategies Decoded by Genome and Transcriptome Analyses of the Mutualistic Root Symbiont Piriformospora indica.</title>
        <authorList>
            <person name="Zuccaro A."/>
            <person name="Lahrmann U."/>
            <person name="Guldener U."/>
            <person name="Langen G."/>
            <person name="Pfiffi S."/>
            <person name="Biedenkopf D."/>
            <person name="Wong P."/>
            <person name="Samans B."/>
            <person name="Grimm C."/>
            <person name="Basiewicz M."/>
            <person name="Murat C."/>
            <person name="Martin F."/>
            <person name="Kogel K.H."/>
        </authorList>
    </citation>
    <scope>NUCLEOTIDE SEQUENCE [LARGE SCALE GENOMIC DNA]</scope>
    <source>
        <strain evidence="9 10">DSM 11827</strain>
    </source>
</reference>
<comment type="catalytic activity">
    <reaction evidence="7">
        <text>thiamine + ATP = thiamine diphosphate + AMP + H(+)</text>
        <dbReference type="Rhea" id="RHEA:11576"/>
        <dbReference type="ChEBI" id="CHEBI:15378"/>
        <dbReference type="ChEBI" id="CHEBI:18385"/>
        <dbReference type="ChEBI" id="CHEBI:30616"/>
        <dbReference type="ChEBI" id="CHEBI:58937"/>
        <dbReference type="ChEBI" id="CHEBI:456215"/>
    </reaction>
</comment>
<dbReference type="Pfam" id="PF04263">
    <property type="entry name" value="TPK_catalytic"/>
    <property type="match status" value="1"/>
</dbReference>
<evidence type="ECO:0000313" key="9">
    <source>
        <dbReference type="EMBL" id="CCA69955.1"/>
    </source>
</evidence>
<evidence type="ECO:0000256" key="5">
    <source>
        <dbReference type="ARBA" id="ARBA00022777"/>
    </source>
</evidence>
<comment type="caution">
    <text evidence="9">The sequence shown here is derived from an EMBL/GenBank/DDBJ whole genome shotgun (WGS) entry which is preliminary data.</text>
</comment>
<evidence type="ECO:0000256" key="1">
    <source>
        <dbReference type="ARBA" id="ARBA00005078"/>
    </source>
</evidence>
<evidence type="ECO:0000256" key="3">
    <source>
        <dbReference type="ARBA" id="ARBA00022679"/>
    </source>
</evidence>
<name>G4TF62_SERID</name>
<dbReference type="GO" id="GO:0006772">
    <property type="term" value="P:thiamine metabolic process"/>
    <property type="evidence" value="ECO:0007669"/>
    <property type="project" value="InterPro"/>
</dbReference>